<feature type="compositionally biased region" description="Basic and acidic residues" evidence="1">
    <location>
        <begin position="69"/>
        <end position="87"/>
    </location>
</feature>
<dbReference type="Proteomes" id="UP001558474">
    <property type="component" value="Unassembled WGS sequence"/>
</dbReference>
<name>A0ABV3V6T1_9MYCO</name>
<dbReference type="RefSeq" id="WP_368572322.1">
    <property type="nucleotide sequence ID" value="NZ_JBDLOU010000003.1"/>
</dbReference>
<protein>
    <submittedName>
        <fullName evidence="2">Uncharacterized protein</fullName>
    </submittedName>
</protein>
<dbReference type="EMBL" id="JBDLOU010000003">
    <property type="protein sequence ID" value="MEX3736999.1"/>
    <property type="molecule type" value="Genomic_DNA"/>
</dbReference>
<comment type="caution">
    <text evidence="2">The sequence shown here is derived from an EMBL/GenBank/DDBJ whole genome shotgun (WGS) entry which is preliminary data.</text>
</comment>
<gene>
    <name evidence="2" type="ORF">ABFW12_01985</name>
</gene>
<evidence type="ECO:0000313" key="2">
    <source>
        <dbReference type="EMBL" id="MEX3736999.1"/>
    </source>
</evidence>
<sequence length="108" mass="11980">MTEKTRTRAQAAIAGVALTALMGGLLAVDVAQRGTAHVQVPTTDYTQEWEKLKREAVDEGWTQEQLQEAKDAILDDTDRRDDNRECDYGDSAVGTERECKFGDDAFTI</sequence>
<evidence type="ECO:0000256" key="1">
    <source>
        <dbReference type="SAM" id="MobiDB-lite"/>
    </source>
</evidence>
<feature type="region of interest" description="Disordered" evidence="1">
    <location>
        <begin position="69"/>
        <end position="89"/>
    </location>
</feature>
<reference evidence="2 3" key="1">
    <citation type="submission" date="2024-04" db="EMBL/GenBank/DDBJ databases">
        <title>Genomic Markers of Mycobacteria.</title>
        <authorList>
            <person name="Soliman M.S."/>
            <person name="Elkholy A."/>
            <person name="Soliman N.S."/>
            <person name="Abbas A."/>
            <person name="Khayrat S."/>
            <person name="Shawky S."/>
        </authorList>
    </citation>
    <scope>NUCLEOTIDE SEQUENCE [LARGE SCALE GENOMIC DNA]</scope>
    <source>
        <strain evidence="2 3">Egy-CU-AM5</strain>
    </source>
</reference>
<organism evidence="2 3">
    <name type="scientific">Mycolicibacterium porcinum</name>
    <dbReference type="NCBI Taxonomy" id="39693"/>
    <lineage>
        <taxon>Bacteria</taxon>
        <taxon>Bacillati</taxon>
        <taxon>Actinomycetota</taxon>
        <taxon>Actinomycetes</taxon>
        <taxon>Mycobacteriales</taxon>
        <taxon>Mycobacteriaceae</taxon>
        <taxon>Mycolicibacterium</taxon>
    </lineage>
</organism>
<proteinExistence type="predicted"/>
<keyword evidence="3" id="KW-1185">Reference proteome</keyword>
<evidence type="ECO:0000313" key="3">
    <source>
        <dbReference type="Proteomes" id="UP001558474"/>
    </source>
</evidence>
<accession>A0ABV3V6T1</accession>